<sequence>MILYDSFQPHRIDGLDLPLGQDPVRLQCPHCHKEVLTITEYRNGVCTYICCTGFSLVGCILGCCLIPFCVDSLKDIEHQCPNCKHTIGYYKRAC</sequence>
<evidence type="ECO:0000256" key="2">
    <source>
        <dbReference type="ARBA" id="ARBA00004481"/>
    </source>
</evidence>
<evidence type="ECO:0000313" key="10">
    <source>
        <dbReference type="Proteomes" id="UP000316759"/>
    </source>
</evidence>
<dbReference type="GO" id="GO:0098574">
    <property type="term" value="C:cytoplasmic side of lysosomal membrane"/>
    <property type="evidence" value="ECO:0007669"/>
    <property type="project" value="TreeGrafter"/>
</dbReference>
<dbReference type="Proteomes" id="UP000316759">
    <property type="component" value="Unassembled WGS sequence"/>
</dbReference>
<organism evidence="9 10">
    <name type="scientific">Fasciola gigantica</name>
    <name type="common">Giant liver fluke</name>
    <dbReference type="NCBI Taxonomy" id="46835"/>
    <lineage>
        <taxon>Eukaryota</taxon>
        <taxon>Metazoa</taxon>
        <taxon>Spiralia</taxon>
        <taxon>Lophotrochozoa</taxon>
        <taxon>Platyhelminthes</taxon>
        <taxon>Trematoda</taxon>
        <taxon>Digenea</taxon>
        <taxon>Plagiorchiida</taxon>
        <taxon>Echinostomata</taxon>
        <taxon>Echinostomatoidea</taxon>
        <taxon>Fasciolidae</taxon>
        <taxon>Fasciola</taxon>
    </lineage>
</organism>
<dbReference type="GO" id="GO:0005634">
    <property type="term" value="C:nucleus"/>
    <property type="evidence" value="ECO:0007669"/>
    <property type="project" value="TreeGrafter"/>
</dbReference>
<dbReference type="GO" id="GO:0098560">
    <property type="term" value="C:cytoplasmic side of late endosome membrane"/>
    <property type="evidence" value="ECO:0007669"/>
    <property type="project" value="TreeGrafter"/>
</dbReference>
<name>A0A504ZC59_FASGI</name>
<evidence type="ECO:0000256" key="6">
    <source>
        <dbReference type="ARBA" id="ARBA00022833"/>
    </source>
</evidence>
<evidence type="ECO:0000256" key="4">
    <source>
        <dbReference type="ARBA" id="ARBA00005975"/>
    </source>
</evidence>
<comment type="caution">
    <text evidence="9">The sequence shown here is derived from an EMBL/GenBank/DDBJ whole genome shotgun (WGS) entry which is preliminary data.</text>
</comment>
<evidence type="ECO:0000256" key="7">
    <source>
        <dbReference type="ARBA" id="ARBA00023136"/>
    </source>
</evidence>
<keyword evidence="6" id="KW-0862">Zinc</keyword>
<dbReference type="AlphaFoldDB" id="A0A504ZC59"/>
<dbReference type="OrthoDB" id="5599753at2759"/>
<dbReference type="Pfam" id="PF10601">
    <property type="entry name" value="zf-LITAF-like"/>
    <property type="match status" value="1"/>
</dbReference>
<dbReference type="PANTHER" id="PTHR23292">
    <property type="entry name" value="LIPOPOLYSACCHARIDE-INDUCED TUMOR NECROSIS FACTOR-ALPHA FACTOR"/>
    <property type="match status" value="1"/>
</dbReference>
<dbReference type="STRING" id="46835.A0A504ZC59"/>
<protein>
    <submittedName>
        <fullName evidence="9">Lipopolysaccharide-induced TNF-alpha factor</fullName>
    </submittedName>
</protein>
<gene>
    <name evidence="9" type="ORF">FGIG_08142</name>
</gene>
<comment type="similarity">
    <text evidence="4">Belongs to the CDIP1/LITAF family.</text>
</comment>
<dbReference type="InterPro" id="IPR037519">
    <property type="entry name" value="LITAF_fam"/>
</dbReference>
<dbReference type="PANTHER" id="PTHR23292:SF46">
    <property type="entry name" value="LIPOPOLYSACCHARIDE-INDUCED TUMOR NECROSIS FACTOR-ALPHA FACTOR HOMOLOG"/>
    <property type="match status" value="1"/>
</dbReference>
<reference evidence="9 10" key="1">
    <citation type="submission" date="2019-04" db="EMBL/GenBank/DDBJ databases">
        <title>Annotation for the trematode Fasciola gigantica.</title>
        <authorList>
            <person name="Choi Y.-J."/>
        </authorList>
    </citation>
    <scope>NUCLEOTIDE SEQUENCE [LARGE SCALE GENOMIC DNA]</scope>
    <source>
        <strain evidence="9">Uganda_cow_1</strain>
    </source>
</reference>
<feature type="domain" description="LITAF" evidence="8">
    <location>
        <begin position="8"/>
        <end position="92"/>
    </location>
</feature>
<dbReference type="InterPro" id="IPR006629">
    <property type="entry name" value="LITAF"/>
</dbReference>
<dbReference type="EMBL" id="SUNJ01000644">
    <property type="protein sequence ID" value="TPP67478.1"/>
    <property type="molecule type" value="Genomic_DNA"/>
</dbReference>
<dbReference type="SMART" id="SM00714">
    <property type="entry name" value="LITAF"/>
    <property type="match status" value="1"/>
</dbReference>
<proteinExistence type="inferred from homology"/>
<dbReference type="PROSITE" id="PS51837">
    <property type="entry name" value="LITAF"/>
    <property type="match status" value="1"/>
</dbReference>
<comment type="subcellular location">
    <subcellularLocation>
        <location evidence="2">Endosome membrane</location>
        <topology evidence="2">Peripheral membrane protein</topology>
    </subcellularLocation>
    <subcellularLocation>
        <location evidence="1">Late endosome membrane</location>
    </subcellularLocation>
    <subcellularLocation>
        <location evidence="3">Lysosome membrane</location>
        <topology evidence="3">Peripheral membrane protein</topology>
        <orientation evidence="3">Cytoplasmic side</orientation>
    </subcellularLocation>
</comment>
<keyword evidence="5" id="KW-0479">Metal-binding</keyword>
<accession>A0A504ZC59</accession>
<evidence type="ECO:0000313" key="9">
    <source>
        <dbReference type="EMBL" id="TPP67478.1"/>
    </source>
</evidence>
<evidence type="ECO:0000259" key="8">
    <source>
        <dbReference type="PROSITE" id="PS51837"/>
    </source>
</evidence>
<keyword evidence="7" id="KW-0472">Membrane</keyword>
<keyword evidence="10" id="KW-1185">Reference proteome</keyword>
<evidence type="ECO:0000256" key="1">
    <source>
        <dbReference type="ARBA" id="ARBA00004414"/>
    </source>
</evidence>
<dbReference type="GO" id="GO:0008270">
    <property type="term" value="F:zinc ion binding"/>
    <property type="evidence" value="ECO:0007669"/>
    <property type="project" value="TreeGrafter"/>
</dbReference>
<evidence type="ECO:0000256" key="5">
    <source>
        <dbReference type="ARBA" id="ARBA00022723"/>
    </source>
</evidence>
<evidence type="ECO:0000256" key="3">
    <source>
        <dbReference type="ARBA" id="ARBA00004630"/>
    </source>
</evidence>